<reference evidence="2" key="1">
    <citation type="submission" date="2018-02" db="EMBL/GenBank/DDBJ databases">
        <authorList>
            <person name="Hausmann B."/>
        </authorList>
    </citation>
    <scope>NUCLEOTIDE SEQUENCE [LARGE SCALE GENOMIC DNA]</scope>
    <source>
        <strain evidence="2">Peat soil MAG SbA5</strain>
    </source>
</reference>
<dbReference type="Gene3D" id="2.50.20.10">
    <property type="entry name" value="Lipoprotein localisation LolA/LolB/LppX"/>
    <property type="match status" value="1"/>
</dbReference>
<dbReference type="OrthoDB" id="120898at2"/>
<evidence type="ECO:0008006" key="3">
    <source>
        <dbReference type="Google" id="ProtNLM"/>
    </source>
</evidence>
<protein>
    <recommendedName>
        <fullName evidence="3">Outer membrane lipoprotein-sorting protein</fullName>
    </recommendedName>
</protein>
<gene>
    <name evidence="1" type="ORF">SBA5_400072</name>
</gene>
<name>A0A2N9LK86_9BACT</name>
<evidence type="ECO:0000313" key="1">
    <source>
        <dbReference type="EMBL" id="SPE23660.1"/>
    </source>
</evidence>
<organism evidence="1 2">
    <name type="scientific">Candidatus Sulfuritelmatomonas gaucii</name>
    <dbReference type="NCBI Taxonomy" id="2043161"/>
    <lineage>
        <taxon>Bacteria</taxon>
        <taxon>Pseudomonadati</taxon>
        <taxon>Acidobacteriota</taxon>
        <taxon>Terriglobia</taxon>
        <taxon>Terriglobales</taxon>
        <taxon>Acidobacteriaceae</taxon>
        <taxon>Candidatus Sulfuritelmatomonas</taxon>
    </lineage>
</organism>
<evidence type="ECO:0000313" key="2">
    <source>
        <dbReference type="Proteomes" id="UP000239735"/>
    </source>
</evidence>
<dbReference type="EMBL" id="OKRB01000098">
    <property type="protein sequence ID" value="SPE23660.1"/>
    <property type="molecule type" value="Genomic_DNA"/>
</dbReference>
<proteinExistence type="predicted"/>
<dbReference type="AlphaFoldDB" id="A0A2N9LK86"/>
<dbReference type="Proteomes" id="UP000239735">
    <property type="component" value="Unassembled WGS sequence"/>
</dbReference>
<accession>A0A2N9LK86</accession>
<sequence>MRDLKLSGAIRAIAGIAIAVLLGTTTAGQEPDGAAVIRQVDAAVAARFNNILGFTAVEHYAVYRGGDETHPAAEMTVLDTYKKGAGKTYTTLSQSGSGILIRFGLKSLLDNEKTINIPGNIERSWFTSTNYDMKLKPGGVEKLNGRDCYVFAVTPKAKASNLIDGTMWVDARDGTLVKIDGVASENPSAFSGTTHMMRQYANVSGFSMAMHARAESNSFLFGRNVVTIDYSEYQLQVKNGN</sequence>